<protein>
    <submittedName>
        <fullName evidence="3">Uncharacterized protein</fullName>
    </submittedName>
</protein>
<evidence type="ECO:0000313" key="3">
    <source>
        <dbReference type="EMBL" id="MCV3754343.1"/>
    </source>
</evidence>
<dbReference type="EMBL" id="JAOXHJ010000009">
    <property type="protein sequence ID" value="MCV3754343.1"/>
    <property type="molecule type" value="Genomic_DNA"/>
</dbReference>
<feature type="compositionally biased region" description="Basic and acidic residues" evidence="1">
    <location>
        <begin position="33"/>
        <end position="51"/>
    </location>
</feature>
<feature type="chain" id="PRO_5047451215" evidence="2">
    <location>
        <begin position="26"/>
        <end position="93"/>
    </location>
</feature>
<evidence type="ECO:0000313" key="4">
    <source>
        <dbReference type="Proteomes" id="UP001207252"/>
    </source>
</evidence>
<proteinExistence type="predicted"/>
<dbReference type="RefSeq" id="WP_263818147.1">
    <property type="nucleotide sequence ID" value="NZ_JAOXHJ010000009.1"/>
</dbReference>
<keyword evidence="4" id="KW-1185">Reference proteome</keyword>
<dbReference type="NCBIfam" id="NF045726">
    <property type="entry name" value="XXplasma_LP"/>
    <property type="match status" value="1"/>
</dbReference>
<gene>
    <name evidence="3" type="ORF">OF365_03050</name>
</gene>
<dbReference type="PROSITE" id="PS51257">
    <property type="entry name" value="PROKAR_LIPOPROTEIN"/>
    <property type="match status" value="1"/>
</dbReference>
<feature type="signal peptide" evidence="2">
    <location>
        <begin position="1"/>
        <end position="25"/>
    </location>
</feature>
<comment type="caution">
    <text evidence="3">The sequence shown here is derived from an EMBL/GenBank/DDBJ whole genome shotgun (WGS) entry which is preliminary data.</text>
</comment>
<sequence>MKKSKINKKLLLSSLGLVVGSAVIASVAASCHDPAKDKKPKTDPVKPEPGKEPAPSEPGKEPAPSEPGKEPAPSEPGKEPAPSEPGKEPADQN</sequence>
<keyword evidence="2" id="KW-0732">Signal</keyword>
<name>A0ABT3BQ02_9BACT</name>
<organism evidence="3 4">
    <name type="scientific">Ureaplasma zalophigenitalium</name>
    <dbReference type="NCBI Taxonomy" id="907723"/>
    <lineage>
        <taxon>Bacteria</taxon>
        <taxon>Bacillati</taxon>
        <taxon>Mycoplasmatota</taxon>
        <taxon>Mycoplasmoidales</taxon>
        <taxon>Mycoplasmoidaceae</taxon>
        <taxon>Ureaplasma</taxon>
    </lineage>
</organism>
<evidence type="ECO:0000256" key="2">
    <source>
        <dbReference type="SAM" id="SignalP"/>
    </source>
</evidence>
<evidence type="ECO:0000256" key="1">
    <source>
        <dbReference type="SAM" id="MobiDB-lite"/>
    </source>
</evidence>
<feature type="region of interest" description="Disordered" evidence="1">
    <location>
        <begin position="29"/>
        <end position="93"/>
    </location>
</feature>
<reference evidence="3 4" key="1">
    <citation type="journal article" date="2020" name="Int. J. Syst. Evol. Microbiol.">
        <title>Ureaplasma miroungigenitalium sp. nov. isolated from northern elephant seals (Mirounga angustirostris) and Ureaplasma zalophigenitalium sp. nov. isolated from California sea lions (Zalophus californianus).</title>
        <authorList>
            <person name="Volokhov D.V."/>
            <person name="Gulland F.M."/>
            <person name="Gao Y."/>
            <person name="Chizhikov V.E."/>
        </authorList>
    </citation>
    <scope>NUCLEOTIDE SEQUENCE [LARGE SCALE GENOMIC DNA]</scope>
    <source>
        <strain evidence="3 4">CSL7644-GEN</strain>
    </source>
</reference>
<accession>A0ABT3BQ02</accession>
<dbReference type="InterPro" id="IPR054816">
    <property type="entry name" value="Lipoprotein_mollicutes-type_CS"/>
</dbReference>
<dbReference type="Proteomes" id="UP001207252">
    <property type="component" value="Unassembled WGS sequence"/>
</dbReference>